<evidence type="ECO:0000256" key="1">
    <source>
        <dbReference type="SAM" id="MobiDB-lite"/>
    </source>
</evidence>
<proteinExistence type="predicted"/>
<evidence type="ECO:0000313" key="3">
    <source>
        <dbReference type="Proteomes" id="UP000249045"/>
    </source>
</evidence>
<dbReference type="EMBL" id="PYAC01000022">
    <property type="protein sequence ID" value="RAO14691.1"/>
    <property type="molecule type" value="Genomic_DNA"/>
</dbReference>
<evidence type="ECO:0000313" key="2">
    <source>
        <dbReference type="EMBL" id="RAO14691.1"/>
    </source>
</evidence>
<reference evidence="2 3" key="1">
    <citation type="submission" date="2018-03" db="EMBL/GenBank/DDBJ databases">
        <title>Defining the species Micromonospora saelicesensis and Micromonospora noduli under the framework of genomics.</title>
        <authorList>
            <person name="Riesco R."/>
            <person name="Trujillo M.E."/>
        </authorList>
    </citation>
    <scope>NUCLEOTIDE SEQUENCE [LARGE SCALE GENOMIC DNA]</scope>
    <source>
        <strain evidence="2 3">MED15</strain>
    </source>
</reference>
<organism evidence="2 3">
    <name type="scientific">Micromonospora noduli</name>
    <dbReference type="NCBI Taxonomy" id="709876"/>
    <lineage>
        <taxon>Bacteria</taxon>
        <taxon>Bacillati</taxon>
        <taxon>Actinomycetota</taxon>
        <taxon>Actinomycetes</taxon>
        <taxon>Micromonosporales</taxon>
        <taxon>Micromonosporaceae</taxon>
        <taxon>Micromonospora</taxon>
    </lineage>
</organism>
<gene>
    <name evidence="2" type="ORF">MED15_04342</name>
</gene>
<comment type="caution">
    <text evidence="2">The sequence shown here is derived from an EMBL/GenBank/DDBJ whole genome shotgun (WGS) entry which is preliminary data.</text>
</comment>
<feature type="region of interest" description="Disordered" evidence="1">
    <location>
        <begin position="1"/>
        <end position="20"/>
    </location>
</feature>
<accession>A0ABX9CZ59</accession>
<dbReference type="Proteomes" id="UP000249045">
    <property type="component" value="Unassembled WGS sequence"/>
</dbReference>
<sequence>MAAADQPHRPRGNTAGATEVDRLADVTVKRSVSLPDDVADWLDQQPNVSAAITAAVRVQMARVHLDEVLRRAGIEVTEAGRARWRERLATPIPADALAEGRRMLGGAG</sequence>
<protein>
    <submittedName>
        <fullName evidence="2">Uncharacterized protein</fullName>
    </submittedName>
</protein>
<name>A0ABX9CZ59_9ACTN</name>
<keyword evidence="3" id="KW-1185">Reference proteome</keyword>